<feature type="transmembrane region" description="Helical" evidence="7">
    <location>
        <begin position="29"/>
        <end position="49"/>
    </location>
</feature>
<evidence type="ECO:0008006" key="10">
    <source>
        <dbReference type="Google" id="ProtNLM"/>
    </source>
</evidence>
<comment type="subcellular location">
    <subcellularLocation>
        <location evidence="1">Membrane</location>
        <topology evidence="1">Multi-pass membrane protein</topology>
    </subcellularLocation>
</comment>
<evidence type="ECO:0000313" key="9">
    <source>
        <dbReference type="Proteomes" id="UP000593567"/>
    </source>
</evidence>
<dbReference type="GO" id="GO:0005789">
    <property type="term" value="C:endoplasmic reticulum membrane"/>
    <property type="evidence" value="ECO:0007669"/>
    <property type="project" value="InterPro"/>
</dbReference>
<comment type="caution">
    <text evidence="8">The sequence shown here is derived from an EMBL/GenBank/DDBJ whole genome shotgun (WGS) entry which is preliminary data.</text>
</comment>
<dbReference type="Proteomes" id="UP000593567">
    <property type="component" value="Unassembled WGS sequence"/>
</dbReference>
<dbReference type="GO" id="GO:0015031">
    <property type="term" value="P:protein transport"/>
    <property type="evidence" value="ECO:0007669"/>
    <property type="project" value="InterPro"/>
</dbReference>
<feature type="transmembrane region" description="Helical" evidence="7">
    <location>
        <begin position="223"/>
        <end position="243"/>
    </location>
</feature>
<evidence type="ECO:0000256" key="4">
    <source>
        <dbReference type="ARBA" id="ARBA00022989"/>
    </source>
</evidence>
<dbReference type="AlphaFoldDB" id="A0A7J7KSI3"/>
<accession>A0A7J7KSI3</accession>
<dbReference type="InterPro" id="IPR018469">
    <property type="entry name" value="Dual_oxidase_maturation_fac"/>
</dbReference>
<evidence type="ECO:0000256" key="1">
    <source>
        <dbReference type="ARBA" id="ARBA00004141"/>
    </source>
</evidence>
<evidence type="ECO:0000256" key="3">
    <source>
        <dbReference type="ARBA" id="ARBA00022692"/>
    </source>
</evidence>
<dbReference type="PANTHER" id="PTHR31158:SF1">
    <property type="entry name" value="DOXA1 FACTOR-RELATED"/>
    <property type="match status" value="1"/>
</dbReference>
<proteinExistence type="inferred from homology"/>
<sequence length="279" mass="32185">MVQLQQTLGVWPTLYDSMKTPVTVDVLEAGLILAVVMLAFCFLIILPGIRGRERIYCSIRVAVSLFLGACIILCNWGQYWETDQVHVTTQYKAFTNQTIEGTVGIRIGLRNVNITLKGDPENQIGERINYNERFWWSFPWHQGRIGFGPFAAEVSQEFREAQYKGLPYPILWVAEYFTFDGEGIRWGRNYRGAGFYTHIMEWTAFCCWIIANILFFMNPRLGAYMTMIMGGFMLVGNILWASIRNFNDLVIPFDNHEVGPVELEPHYGWCFWLNMVAGK</sequence>
<feature type="transmembrane region" description="Helical" evidence="7">
    <location>
        <begin position="61"/>
        <end position="79"/>
    </location>
</feature>
<evidence type="ECO:0000256" key="2">
    <source>
        <dbReference type="ARBA" id="ARBA00009816"/>
    </source>
</evidence>
<gene>
    <name evidence="8" type="ORF">EB796_000546</name>
</gene>
<dbReference type="Pfam" id="PF10204">
    <property type="entry name" value="DuoxA"/>
    <property type="match status" value="1"/>
</dbReference>
<dbReference type="PANTHER" id="PTHR31158">
    <property type="entry name" value="DUAL OXIDASE 2"/>
    <property type="match status" value="1"/>
</dbReference>
<keyword evidence="3 7" id="KW-0812">Transmembrane</keyword>
<evidence type="ECO:0000256" key="5">
    <source>
        <dbReference type="ARBA" id="ARBA00023136"/>
    </source>
</evidence>
<evidence type="ECO:0000256" key="7">
    <source>
        <dbReference type="SAM" id="Phobius"/>
    </source>
</evidence>
<keyword evidence="9" id="KW-1185">Reference proteome</keyword>
<organism evidence="8 9">
    <name type="scientific">Bugula neritina</name>
    <name type="common">Brown bryozoan</name>
    <name type="synonym">Sertularia neritina</name>
    <dbReference type="NCBI Taxonomy" id="10212"/>
    <lineage>
        <taxon>Eukaryota</taxon>
        <taxon>Metazoa</taxon>
        <taxon>Spiralia</taxon>
        <taxon>Lophotrochozoa</taxon>
        <taxon>Bryozoa</taxon>
        <taxon>Gymnolaemata</taxon>
        <taxon>Cheilostomatida</taxon>
        <taxon>Flustrina</taxon>
        <taxon>Buguloidea</taxon>
        <taxon>Bugulidae</taxon>
        <taxon>Bugula</taxon>
    </lineage>
</organism>
<dbReference type="EMBL" id="VXIV02000071">
    <property type="protein sequence ID" value="KAF6041150.1"/>
    <property type="molecule type" value="Genomic_DNA"/>
</dbReference>
<protein>
    <recommendedName>
        <fullName evidence="10">Dual oxidase maturation factor 1</fullName>
    </recommendedName>
</protein>
<reference evidence="8" key="1">
    <citation type="submission" date="2020-06" db="EMBL/GenBank/DDBJ databases">
        <title>Draft genome of Bugula neritina, a colonial animal packing powerful symbionts and potential medicines.</title>
        <authorList>
            <person name="Rayko M."/>
        </authorList>
    </citation>
    <scope>NUCLEOTIDE SEQUENCE [LARGE SCALE GENOMIC DNA]</scope>
    <source>
        <strain evidence="8">Kwan_BN1</strain>
    </source>
</reference>
<comment type="similarity">
    <text evidence="2">Belongs to the DUOXA family.</text>
</comment>
<name>A0A7J7KSI3_BUGNE</name>
<evidence type="ECO:0000256" key="6">
    <source>
        <dbReference type="ARBA" id="ARBA00023180"/>
    </source>
</evidence>
<keyword evidence="4 7" id="KW-1133">Transmembrane helix</keyword>
<keyword evidence="6" id="KW-0325">Glycoprotein</keyword>
<feature type="transmembrane region" description="Helical" evidence="7">
    <location>
        <begin position="195"/>
        <end position="216"/>
    </location>
</feature>
<keyword evidence="5 7" id="KW-0472">Membrane</keyword>
<dbReference type="OrthoDB" id="10042652at2759"/>
<evidence type="ECO:0000313" key="8">
    <source>
        <dbReference type="EMBL" id="KAF6041150.1"/>
    </source>
</evidence>